<evidence type="ECO:0000313" key="1">
    <source>
        <dbReference type="EMBL" id="KAG5551815.1"/>
    </source>
</evidence>
<comment type="caution">
    <text evidence="1">The sequence shown here is derived from an EMBL/GenBank/DDBJ whole genome shotgun (WGS) entry which is preliminary data.</text>
</comment>
<evidence type="ECO:0000313" key="2">
    <source>
        <dbReference type="Proteomes" id="UP000823749"/>
    </source>
</evidence>
<sequence>MVSSGCATTESKVGCRFLAGGTEPFDRFERPKGPGKKLISCGAKRFCFFHLPSISAVKVKVQEPSMTVSHPCSPDGLMSHEVDDYDSAFVRHFGKQKRAKAL</sequence>
<dbReference type="Proteomes" id="UP000823749">
    <property type="component" value="Chromosome 4"/>
</dbReference>
<keyword evidence="2" id="KW-1185">Reference proteome</keyword>
<gene>
    <name evidence="1" type="ORF">RHGRI_010044</name>
</gene>
<proteinExistence type="predicted"/>
<accession>A0AAV6KH07</accession>
<organism evidence="1 2">
    <name type="scientific">Rhododendron griersonianum</name>
    <dbReference type="NCBI Taxonomy" id="479676"/>
    <lineage>
        <taxon>Eukaryota</taxon>
        <taxon>Viridiplantae</taxon>
        <taxon>Streptophyta</taxon>
        <taxon>Embryophyta</taxon>
        <taxon>Tracheophyta</taxon>
        <taxon>Spermatophyta</taxon>
        <taxon>Magnoliopsida</taxon>
        <taxon>eudicotyledons</taxon>
        <taxon>Gunneridae</taxon>
        <taxon>Pentapetalae</taxon>
        <taxon>asterids</taxon>
        <taxon>Ericales</taxon>
        <taxon>Ericaceae</taxon>
        <taxon>Ericoideae</taxon>
        <taxon>Rhodoreae</taxon>
        <taxon>Rhododendron</taxon>
    </lineage>
</organism>
<dbReference type="AlphaFoldDB" id="A0AAV6KH07"/>
<name>A0AAV6KH07_9ERIC</name>
<protein>
    <submittedName>
        <fullName evidence="1">Uncharacterized protein</fullName>
    </submittedName>
</protein>
<dbReference type="EMBL" id="JACTNZ010000004">
    <property type="protein sequence ID" value="KAG5551815.1"/>
    <property type="molecule type" value="Genomic_DNA"/>
</dbReference>
<reference evidence="1" key="1">
    <citation type="submission" date="2020-08" db="EMBL/GenBank/DDBJ databases">
        <title>Plant Genome Project.</title>
        <authorList>
            <person name="Zhang R.-G."/>
        </authorList>
    </citation>
    <scope>NUCLEOTIDE SEQUENCE</scope>
    <source>
        <strain evidence="1">WSP0</strain>
        <tissue evidence="1">Leaf</tissue>
    </source>
</reference>